<dbReference type="Pfam" id="PF00144">
    <property type="entry name" value="Beta-lactamase"/>
    <property type="match status" value="1"/>
</dbReference>
<feature type="domain" description="Beta-lactamase-related" evidence="2">
    <location>
        <begin position="278"/>
        <end position="390"/>
    </location>
</feature>
<reference evidence="3" key="1">
    <citation type="journal article" date="2015" name="Nature">
        <title>Complex archaea that bridge the gap between prokaryotes and eukaryotes.</title>
        <authorList>
            <person name="Spang A."/>
            <person name="Saw J.H."/>
            <person name="Jorgensen S.L."/>
            <person name="Zaremba-Niedzwiedzka K."/>
            <person name="Martijn J."/>
            <person name="Lind A.E."/>
            <person name="van Eijk R."/>
            <person name="Schleper C."/>
            <person name="Guy L."/>
            <person name="Ettema T.J."/>
        </authorList>
    </citation>
    <scope>NUCLEOTIDE SEQUENCE</scope>
</reference>
<dbReference type="GO" id="GO:0004553">
    <property type="term" value="F:hydrolase activity, hydrolyzing O-glycosyl compounds"/>
    <property type="evidence" value="ECO:0007669"/>
    <property type="project" value="InterPro"/>
</dbReference>
<dbReference type="Gene3D" id="3.40.710.10">
    <property type="entry name" value="DD-peptidase/beta-lactamase superfamily"/>
    <property type="match status" value="1"/>
</dbReference>
<proteinExistence type="predicted"/>
<evidence type="ECO:0000313" key="3">
    <source>
        <dbReference type="EMBL" id="KKK80375.1"/>
    </source>
</evidence>
<dbReference type="PANTHER" id="PTHR43283">
    <property type="entry name" value="BETA-LACTAMASE-RELATED"/>
    <property type="match status" value="1"/>
</dbReference>
<dbReference type="InterPro" id="IPR001466">
    <property type="entry name" value="Beta-lactam-related"/>
</dbReference>
<evidence type="ECO:0000259" key="2">
    <source>
        <dbReference type="Pfam" id="PF00144"/>
    </source>
</evidence>
<comment type="caution">
    <text evidence="3">The sequence shown here is derived from an EMBL/GenBank/DDBJ whole genome shotgun (WGS) entry which is preliminary data.</text>
</comment>
<evidence type="ECO:0000256" key="1">
    <source>
        <dbReference type="ARBA" id="ARBA00022801"/>
    </source>
</evidence>
<dbReference type="GO" id="GO:0005975">
    <property type="term" value="P:carbohydrate metabolic process"/>
    <property type="evidence" value="ECO:0007669"/>
    <property type="project" value="InterPro"/>
</dbReference>
<sequence length="403" mass="45190">DIDLAAFKAGNDVLLISEDIPKAIQKIEEAYKKGQITKDRLARSVKKILYAKYLVGLNDYQPVAEENLVKDLNAPSFEVTSRKAVAASLTVLRNEGAIVPVKELEDKKIAYVPLGDGDGSVFYEQMTRYAKIDRVTAPTLPQLLERLRDYNYVVVGFHRSTENPWKSYKFSAKELQWLSAIAKTNDVVLDLFVSPYALLDIQNNSDIEGIILSYQNSKNAQELSAQLLFGAIGAQGSTPVSLGSDFPIHTSYQTGTLRRLQYGLPEEVDLDPKKLEKVDSLVQTGIDQVMFPGAQVLIARHGKVIYEKNFGYHTYTKTKKVQRDDVYDLASLTKILATLPLIMELHSKGQLHLDDKLGQLLPVLKGSNKENIKVKEVLSHYGRFKPWIPFYISTLDPDSQKPS</sequence>
<keyword evidence="1" id="KW-0378">Hydrolase</keyword>
<feature type="non-terminal residue" evidence="3">
    <location>
        <position position="403"/>
    </location>
</feature>
<dbReference type="Gene3D" id="3.20.20.300">
    <property type="entry name" value="Glycoside hydrolase, family 3, N-terminal domain"/>
    <property type="match status" value="1"/>
</dbReference>
<name>A0A0F8Z2W9_9ZZZZ</name>
<dbReference type="EMBL" id="LAZR01053609">
    <property type="protein sequence ID" value="KKK80375.1"/>
    <property type="molecule type" value="Genomic_DNA"/>
</dbReference>
<dbReference type="InterPro" id="IPR036962">
    <property type="entry name" value="Glyco_hydro_3_N_sf"/>
</dbReference>
<dbReference type="InterPro" id="IPR012338">
    <property type="entry name" value="Beta-lactam/transpept-like"/>
</dbReference>
<dbReference type="SUPFAM" id="SSF51445">
    <property type="entry name" value="(Trans)glycosidases"/>
    <property type="match status" value="1"/>
</dbReference>
<accession>A0A0F8Z2W9</accession>
<gene>
    <name evidence="3" type="ORF">LCGC14_2824120</name>
</gene>
<dbReference type="PANTHER" id="PTHR43283:SF11">
    <property type="entry name" value="BETA-LACTAMASE-RELATED DOMAIN-CONTAINING PROTEIN"/>
    <property type="match status" value="1"/>
</dbReference>
<dbReference type="InterPro" id="IPR050789">
    <property type="entry name" value="Diverse_Enzym_Activities"/>
</dbReference>
<dbReference type="SUPFAM" id="SSF56601">
    <property type="entry name" value="beta-lactamase/transpeptidase-like"/>
    <property type="match status" value="1"/>
</dbReference>
<dbReference type="AlphaFoldDB" id="A0A0F8Z2W9"/>
<protein>
    <recommendedName>
        <fullName evidence="2">Beta-lactamase-related domain-containing protein</fullName>
    </recommendedName>
</protein>
<organism evidence="3">
    <name type="scientific">marine sediment metagenome</name>
    <dbReference type="NCBI Taxonomy" id="412755"/>
    <lineage>
        <taxon>unclassified sequences</taxon>
        <taxon>metagenomes</taxon>
        <taxon>ecological metagenomes</taxon>
    </lineage>
</organism>
<feature type="non-terminal residue" evidence="3">
    <location>
        <position position="1"/>
    </location>
</feature>
<dbReference type="InterPro" id="IPR017853">
    <property type="entry name" value="GH"/>
</dbReference>